<proteinExistence type="predicted"/>
<feature type="chain" id="PRO_5041355882" evidence="1">
    <location>
        <begin position="21"/>
        <end position="231"/>
    </location>
</feature>
<reference evidence="3" key="1">
    <citation type="journal article" date="2023" name="Comput. Struct. Biotechnol. J.">
        <title>Discovery of a novel marine Bacteroidetes with a rich repertoire of carbohydrate-active enzymes.</title>
        <authorList>
            <person name="Chen B."/>
            <person name="Liu G."/>
            <person name="Chen Q."/>
            <person name="Wang H."/>
            <person name="Liu L."/>
            <person name="Tang K."/>
        </authorList>
    </citation>
    <scope>NUCLEOTIDE SEQUENCE</scope>
    <source>
        <strain evidence="3">TK19036</strain>
    </source>
</reference>
<sequence>MKPLFFAVVFFFTTSLYTYAQQSTTYEGAQPDLPGMLLVDFGFNFLQNAPDTMDLRIWGSRGFDIYYLHPIPIGESKFSVHAGLGLGFENYSFKNGVTLNDTQDSTSIIALDNAVYPSLQKTQLSTHYIDIPLEFRFFSKEDYRGFTVAVGGKAGRLINSYTKIKYEDNGIAEEDKFKRRYNLNPWRYGVHAKVGFRGITLTGQYMLSEFFTPGEGPKTNNFKVGLTIGLF</sequence>
<reference evidence="3" key="2">
    <citation type="journal article" date="2024" name="Antonie Van Leeuwenhoek">
        <title>Roseihalotalea indica gen. nov., sp. nov., a halophilic Bacteroidetes from mesopelagic Southwest Indian Ocean with higher carbohydrate metabolic potential.</title>
        <authorList>
            <person name="Chen B."/>
            <person name="Zhang M."/>
            <person name="Lin D."/>
            <person name="Ye J."/>
            <person name="Tang K."/>
        </authorList>
    </citation>
    <scope>NUCLEOTIDE SEQUENCE</scope>
    <source>
        <strain evidence="3">TK19036</strain>
    </source>
</reference>
<protein>
    <submittedName>
        <fullName evidence="3">Outer membrane beta-barrel protein</fullName>
    </submittedName>
</protein>
<accession>A0AA49GRZ8</accession>
<keyword evidence="1" id="KW-0732">Signal</keyword>
<name>A0AA49GRZ8_9BACT</name>
<gene>
    <name evidence="3" type="ORF">K4G66_09000</name>
</gene>
<organism evidence="3">
    <name type="scientific">Roseihalotalea indica</name>
    <dbReference type="NCBI Taxonomy" id="2867963"/>
    <lineage>
        <taxon>Bacteria</taxon>
        <taxon>Pseudomonadati</taxon>
        <taxon>Bacteroidota</taxon>
        <taxon>Cytophagia</taxon>
        <taxon>Cytophagales</taxon>
        <taxon>Catalimonadaceae</taxon>
        <taxon>Roseihalotalea</taxon>
    </lineage>
</organism>
<feature type="domain" description="Outer membrane protein beta-barrel" evidence="2">
    <location>
        <begin position="41"/>
        <end position="207"/>
    </location>
</feature>
<dbReference type="EMBL" id="CP120682">
    <property type="protein sequence ID" value="WKN38839.1"/>
    <property type="molecule type" value="Genomic_DNA"/>
</dbReference>
<dbReference type="AlphaFoldDB" id="A0AA49GRZ8"/>
<feature type="signal peptide" evidence="1">
    <location>
        <begin position="1"/>
        <end position="20"/>
    </location>
</feature>
<dbReference type="InterPro" id="IPR025665">
    <property type="entry name" value="Beta-barrel_OMP_2"/>
</dbReference>
<evidence type="ECO:0000259" key="2">
    <source>
        <dbReference type="Pfam" id="PF13568"/>
    </source>
</evidence>
<evidence type="ECO:0000256" key="1">
    <source>
        <dbReference type="SAM" id="SignalP"/>
    </source>
</evidence>
<evidence type="ECO:0000313" key="3">
    <source>
        <dbReference type="EMBL" id="WKN38839.1"/>
    </source>
</evidence>
<dbReference type="Pfam" id="PF13568">
    <property type="entry name" value="OMP_b-brl_2"/>
    <property type="match status" value="1"/>
</dbReference>